<reference evidence="2 3" key="1">
    <citation type="journal article" date="2018" name="Front. Microbiol.">
        <title>Jumbo Bacteriophages Are Represented Within an Increasing Diversity of Environmental Viruses Infecting the Emerging Phytopathogen, Dickeya solani.</title>
        <authorList>
            <person name="Day A.W."/>
            <person name="Ahn J."/>
            <person name="Salmond G.P.C."/>
        </authorList>
    </citation>
    <scope>NUCLEOTIDE SEQUENCE [LARGE SCALE GENOMIC DNA]</scope>
</reference>
<evidence type="ECO:0000313" key="3">
    <source>
        <dbReference type="Proteomes" id="UP000262440"/>
    </source>
</evidence>
<evidence type="ECO:0000313" key="2">
    <source>
        <dbReference type="EMBL" id="AXG67345.1"/>
    </source>
</evidence>
<dbReference type="Proteomes" id="UP000262440">
    <property type="component" value="Segment"/>
</dbReference>
<organism evidence="2 3">
    <name type="scientific">Dickeya phage vB_DsoM_AD1</name>
    <dbReference type="NCBI Taxonomy" id="2283029"/>
    <lineage>
        <taxon>Viruses</taxon>
        <taxon>Duplodnaviria</taxon>
        <taxon>Heunggongvirae</taxon>
        <taxon>Uroviricota</taxon>
        <taxon>Caudoviricetes</taxon>
        <taxon>Alexandravirus</taxon>
        <taxon>Alexandravirus AD1</taxon>
    </lineage>
</organism>
<protein>
    <submittedName>
        <fullName evidence="2">Uncharacterized protein</fullName>
    </submittedName>
</protein>
<feature type="region of interest" description="Disordered" evidence="1">
    <location>
        <begin position="414"/>
        <end position="434"/>
    </location>
</feature>
<proteinExistence type="predicted"/>
<dbReference type="EMBL" id="MH460463">
    <property type="protein sequence ID" value="AXG67345.1"/>
    <property type="molecule type" value="Genomic_DNA"/>
</dbReference>
<keyword evidence="3" id="KW-1185">Reference proteome</keyword>
<name>A0A384ZYP1_9CAUD</name>
<accession>A0A384ZYP1</accession>
<gene>
    <name evidence="2" type="ORF">AD1_301</name>
</gene>
<feature type="compositionally biased region" description="Basic and acidic residues" evidence="1">
    <location>
        <begin position="423"/>
        <end position="432"/>
    </location>
</feature>
<sequence>MSFDMRQNVLMVRSLIHGQPFYNFYNAEGLDFTLPGYQLKEIYDRHFEGRMSGVTTYWGFSNKSNCESFEFAENGDLLWHVSLNATCHTLLPLEMVIGHEGFNVINGFEISDHKRTVMKIHQKAVGRTVENLTWFRDLSENHMRELLCSLGHGPLRIAKADREELIKIHRDWQRKHDEEFKYTHNACGIDPDDKLPADLYDDHGKWLRQRHMAKGKTLEMMASELANLVRIFDLYIGDDDFDHMNPDWDEGLLRVAQAYIYGPNAKERFDAVKYDPQFIVNGIYALAKDMNWIHVNEESQDYQESLLRRLMQELKNEVERPDGVFVVEDGRVLLKAVSATADTDVVDEVEEDEDAAAGEEAAEVRTFLEGLSDSKLRHYAKLFKLASKIKLLKMDHAALVDLCADYCGSNWPEDLEEDEAEAEPEKEREPRKFPATRSADTYDYVRIRKVLVWLKLLTGSMSSRDADCSREDVELNRKKAVSVLRNAVKDGKLDTLKEIHLKSLAYALTKMKDGDRYPRDTDYLKELIKHALR</sequence>
<evidence type="ECO:0000256" key="1">
    <source>
        <dbReference type="SAM" id="MobiDB-lite"/>
    </source>
</evidence>